<dbReference type="Proteomes" id="UP000319716">
    <property type="component" value="Unassembled WGS sequence"/>
</dbReference>
<dbReference type="EMBL" id="BEXB01000028">
    <property type="protein sequence ID" value="GAY77559.1"/>
    <property type="molecule type" value="Genomic_DNA"/>
</dbReference>
<reference evidence="1 2" key="1">
    <citation type="submission" date="2017-11" db="EMBL/GenBank/DDBJ databases">
        <title>Draft Genome Sequence of Sporolactobacillus inulinus NBRC 111894 Isolated from Koso, a Japanese Sugar-Vegetable Fermented Beverage.</title>
        <authorList>
            <person name="Chiou T.Y."/>
            <person name="Oshima K."/>
            <person name="Suda W."/>
            <person name="Hattori M."/>
            <person name="Takahashi T."/>
        </authorList>
    </citation>
    <scope>NUCLEOTIDE SEQUENCE [LARGE SCALE GENOMIC DNA]</scope>
    <source>
        <strain evidence="1 2">NBRC111894</strain>
    </source>
</reference>
<organism evidence="1 2">
    <name type="scientific">Sporolactobacillus inulinus</name>
    <dbReference type="NCBI Taxonomy" id="2078"/>
    <lineage>
        <taxon>Bacteria</taxon>
        <taxon>Bacillati</taxon>
        <taxon>Bacillota</taxon>
        <taxon>Bacilli</taxon>
        <taxon>Bacillales</taxon>
        <taxon>Sporolactobacillaceae</taxon>
        <taxon>Sporolactobacillus</taxon>
    </lineage>
</organism>
<sequence length="37" mass="4315">MNNNFIKKLHLNVQEGNTHAKIQIKWAAERLPILLMS</sequence>
<comment type="caution">
    <text evidence="1">The sequence shown here is derived from an EMBL/GenBank/DDBJ whole genome shotgun (WGS) entry which is preliminary data.</text>
</comment>
<evidence type="ECO:0000313" key="1">
    <source>
        <dbReference type="EMBL" id="GAY77559.1"/>
    </source>
</evidence>
<name>A0A4Y1ZEW5_9BACL</name>
<gene>
    <name evidence="1" type="ORF">NBRC111894_3113</name>
</gene>
<dbReference type="AlphaFoldDB" id="A0A4Y1ZEW5"/>
<protein>
    <submittedName>
        <fullName evidence="1">Uncharacterized protein</fullName>
    </submittedName>
</protein>
<proteinExistence type="predicted"/>
<evidence type="ECO:0000313" key="2">
    <source>
        <dbReference type="Proteomes" id="UP000319716"/>
    </source>
</evidence>
<accession>A0A4Y1ZEW5</accession>